<dbReference type="EMBL" id="JBFXLS010000101">
    <property type="protein sequence ID" value="KAL2816408.1"/>
    <property type="molecule type" value="Genomic_DNA"/>
</dbReference>
<comment type="caution">
    <text evidence="2">The sequence shown here is derived from an EMBL/GenBank/DDBJ whole genome shotgun (WGS) entry which is preliminary data.</text>
</comment>
<evidence type="ECO:0000313" key="3">
    <source>
        <dbReference type="Proteomes" id="UP001610335"/>
    </source>
</evidence>
<feature type="coiled-coil region" evidence="1">
    <location>
        <begin position="392"/>
        <end position="419"/>
    </location>
</feature>
<name>A0ABR4HLP8_9EURO</name>
<sequence length="423" mass="48309">MCGQVQFGSSSEGAFNPSLAEPGTMLTTALLNELPLEAAFPDLDFTNNINWDSIPPENWADFDAEMQELIENEQMNATNVSQLPIQQPSAPAQINNSAPFHQQIFDQNMVRLDGQSDPEPRGYPVFYQQVFDQNMVLQNEDITTHPYFPGRPYKQNMTIQPAPGEINNVPTSNQEAFNENVIIQSTRMGDLPTLNQPLFDQDMVFQSEEMASLPSLDQQAFDPTMALQLAGLNTVPTLDEQVFDRNFIPQPEEMTDAHVFDQQVFDQYMTFQSTPISNVSTLNQQVFEENMILQPAEMTNRPSANQQSFDQNTVLERTEELVHKLRVARGKMLGQEIVTEMALEDLRVANEEIKRLKAENLKKGSDLKIERGVSEALIEQAENLRVQRDHRFEIARETARQYELENLQLQKELDCWRAEDRMC</sequence>
<accession>A0ABR4HLP8</accession>
<keyword evidence="3" id="KW-1185">Reference proteome</keyword>
<protein>
    <recommendedName>
        <fullName evidence="4">BZIP domain-containing protein</fullName>
    </recommendedName>
</protein>
<evidence type="ECO:0000313" key="2">
    <source>
        <dbReference type="EMBL" id="KAL2816408.1"/>
    </source>
</evidence>
<reference evidence="2 3" key="1">
    <citation type="submission" date="2024-07" db="EMBL/GenBank/DDBJ databases">
        <title>Section-level genome sequencing and comparative genomics of Aspergillus sections Usti and Cavernicolus.</title>
        <authorList>
            <consortium name="Lawrence Berkeley National Laboratory"/>
            <person name="Nybo J.L."/>
            <person name="Vesth T.C."/>
            <person name="Theobald S."/>
            <person name="Frisvad J.C."/>
            <person name="Larsen T.O."/>
            <person name="Kjaerboelling I."/>
            <person name="Rothschild-Mancinelli K."/>
            <person name="Lyhne E.K."/>
            <person name="Kogle M.E."/>
            <person name="Barry K."/>
            <person name="Clum A."/>
            <person name="Na H."/>
            <person name="Ledsgaard L."/>
            <person name="Lin J."/>
            <person name="Lipzen A."/>
            <person name="Kuo A."/>
            <person name="Riley R."/>
            <person name="Mondo S."/>
            <person name="LaButti K."/>
            <person name="Haridas S."/>
            <person name="Pangalinan J."/>
            <person name="Salamov A.A."/>
            <person name="Simmons B.A."/>
            <person name="Magnuson J.K."/>
            <person name="Chen J."/>
            <person name="Drula E."/>
            <person name="Henrissat B."/>
            <person name="Wiebenga A."/>
            <person name="Lubbers R.J."/>
            <person name="Gomes A.C."/>
            <person name="Makela M.R."/>
            <person name="Stajich J."/>
            <person name="Grigoriev I.V."/>
            <person name="Mortensen U.H."/>
            <person name="De vries R.P."/>
            <person name="Baker S.E."/>
            <person name="Andersen M.R."/>
        </authorList>
    </citation>
    <scope>NUCLEOTIDE SEQUENCE [LARGE SCALE GENOMIC DNA]</scope>
    <source>
        <strain evidence="2 3">CBS 600.67</strain>
    </source>
</reference>
<evidence type="ECO:0008006" key="4">
    <source>
        <dbReference type="Google" id="ProtNLM"/>
    </source>
</evidence>
<proteinExistence type="predicted"/>
<organism evidence="2 3">
    <name type="scientific">Aspergillus cavernicola</name>
    <dbReference type="NCBI Taxonomy" id="176166"/>
    <lineage>
        <taxon>Eukaryota</taxon>
        <taxon>Fungi</taxon>
        <taxon>Dikarya</taxon>
        <taxon>Ascomycota</taxon>
        <taxon>Pezizomycotina</taxon>
        <taxon>Eurotiomycetes</taxon>
        <taxon>Eurotiomycetidae</taxon>
        <taxon>Eurotiales</taxon>
        <taxon>Aspergillaceae</taxon>
        <taxon>Aspergillus</taxon>
        <taxon>Aspergillus subgen. Nidulantes</taxon>
    </lineage>
</organism>
<gene>
    <name evidence="2" type="ORF">BDW59DRAFT_166345</name>
</gene>
<evidence type="ECO:0000256" key="1">
    <source>
        <dbReference type="SAM" id="Coils"/>
    </source>
</evidence>
<dbReference type="Proteomes" id="UP001610335">
    <property type="component" value="Unassembled WGS sequence"/>
</dbReference>
<keyword evidence="1" id="KW-0175">Coiled coil</keyword>